<dbReference type="InterPro" id="IPR001959">
    <property type="entry name" value="Transposase"/>
</dbReference>
<reference evidence="9" key="1">
    <citation type="journal article" date="2019" name="Int. J. Syst. Evol. Microbiol.">
        <title>The Global Catalogue of Microorganisms (GCM) 10K type strain sequencing project: providing services to taxonomists for standard genome sequencing and annotation.</title>
        <authorList>
            <consortium name="The Broad Institute Genomics Platform"/>
            <consortium name="The Broad Institute Genome Sequencing Center for Infectious Disease"/>
            <person name="Wu L."/>
            <person name="Ma J."/>
        </authorList>
    </citation>
    <scope>NUCLEOTIDE SEQUENCE [LARGE SCALE GENOMIC DNA]</scope>
    <source>
        <strain evidence="9">ZS-35-S2</strain>
    </source>
</reference>
<keyword evidence="8" id="KW-0540">Nuclease</keyword>
<evidence type="ECO:0000256" key="3">
    <source>
        <dbReference type="ARBA" id="ARBA00023125"/>
    </source>
</evidence>
<keyword evidence="2" id="KW-0815">Transposition</keyword>
<sequence length="400" mass="44377">MLRRFSDAWFAAAKRRKDGDPSARFPRRRRFLMPVRWYHGTFTIEGRRIRIPTAKGSAPLWLRLGRDLPYPVDQVRSVTLLFEAGRLYLDVTAEVPVASYPAGVGPDPSRTAGVDLGMIHPYAVAGPDRQALLVSGRAIRAEHRMHLADTKRRRRAVADRAPGRGERGSRRWRLYRRQARLVEVRHRRRVRQAQHEAAKTVIGWAVEQRIGRLRVGDPRGVLDLPAGRRHNLRLRQWQIGRLIHLLRDKAALAGITVELVNERGTSSTCPTCARPVRKPSGRVFTCPHCSCSGHRDLVAAAIIATRTAGGGPTTPPDAAAVVLPGVVTHRRAGRHLPGAGRSRRDPRRPPCTRATRGSVGQRWPAPPPGGESLAQQARIHNTTGNPVNVSGHRTRFGGCD</sequence>
<feature type="region of interest" description="Disordered" evidence="5">
    <location>
        <begin position="331"/>
        <end position="373"/>
    </location>
</feature>
<comment type="similarity">
    <text evidence="1">In the C-terminal section; belongs to the transposase 35 family.</text>
</comment>
<keyword evidence="3" id="KW-0238">DNA-binding</keyword>
<dbReference type="Proteomes" id="UP001596203">
    <property type="component" value="Unassembled WGS sequence"/>
</dbReference>
<dbReference type="EMBL" id="JBHSPR010000032">
    <property type="protein sequence ID" value="MFC6020314.1"/>
    <property type="molecule type" value="Genomic_DNA"/>
</dbReference>
<keyword evidence="9" id="KW-1185">Reference proteome</keyword>
<gene>
    <name evidence="8" type="ORF">ACFP2T_29605</name>
</gene>
<proteinExistence type="inferred from homology"/>
<dbReference type="RefSeq" id="WP_377427366.1">
    <property type="nucleotide sequence ID" value="NZ_JBHSPR010000032.1"/>
</dbReference>
<dbReference type="InterPro" id="IPR010095">
    <property type="entry name" value="Cas12f1-like_TNB"/>
</dbReference>
<evidence type="ECO:0000256" key="5">
    <source>
        <dbReference type="SAM" id="MobiDB-lite"/>
    </source>
</evidence>
<evidence type="ECO:0000313" key="9">
    <source>
        <dbReference type="Proteomes" id="UP001596203"/>
    </source>
</evidence>
<evidence type="ECO:0000259" key="6">
    <source>
        <dbReference type="Pfam" id="PF01385"/>
    </source>
</evidence>
<evidence type="ECO:0000256" key="2">
    <source>
        <dbReference type="ARBA" id="ARBA00022578"/>
    </source>
</evidence>
<keyword evidence="8" id="KW-0255">Endonuclease</keyword>
<keyword evidence="8" id="KW-0378">Hydrolase</keyword>
<evidence type="ECO:0000259" key="7">
    <source>
        <dbReference type="Pfam" id="PF07282"/>
    </source>
</evidence>
<evidence type="ECO:0000256" key="1">
    <source>
        <dbReference type="ARBA" id="ARBA00008761"/>
    </source>
</evidence>
<feature type="domain" description="Probable transposase IS891/IS1136/IS1341" evidence="6">
    <location>
        <begin position="106"/>
        <end position="220"/>
    </location>
</feature>
<keyword evidence="4" id="KW-0233">DNA recombination</keyword>
<name>A0ABW1KHM9_9ACTN</name>
<evidence type="ECO:0000313" key="8">
    <source>
        <dbReference type="EMBL" id="MFC6020314.1"/>
    </source>
</evidence>
<comment type="caution">
    <text evidence="8">The sequence shown here is derived from an EMBL/GenBank/DDBJ whole genome shotgun (WGS) entry which is preliminary data.</text>
</comment>
<dbReference type="Pfam" id="PF07282">
    <property type="entry name" value="Cas12f1-like_TNB"/>
    <property type="match status" value="1"/>
</dbReference>
<evidence type="ECO:0000256" key="4">
    <source>
        <dbReference type="ARBA" id="ARBA00023172"/>
    </source>
</evidence>
<dbReference type="GO" id="GO:0004519">
    <property type="term" value="F:endonuclease activity"/>
    <property type="evidence" value="ECO:0007669"/>
    <property type="project" value="UniProtKB-KW"/>
</dbReference>
<protein>
    <submittedName>
        <fullName evidence="8">RNA-guided endonuclease InsQ/TnpB family protein</fullName>
    </submittedName>
</protein>
<organism evidence="8 9">
    <name type="scientific">Plantactinospora solaniradicis</name>
    <dbReference type="NCBI Taxonomy" id="1723736"/>
    <lineage>
        <taxon>Bacteria</taxon>
        <taxon>Bacillati</taxon>
        <taxon>Actinomycetota</taxon>
        <taxon>Actinomycetes</taxon>
        <taxon>Micromonosporales</taxon>
        <taxon>Micromonosporaceae</taxon>
        <taxon>Plantactinospora</taxon>
    </lineage>
</organism>
<dbReference type="Pfam" id="PF01385">
    <property type="entry name" value="OrfB_IS605"/>
    <property type="match status" value="1"/>
</dbReference>
<feature type="domain" description="Cas12f1-like TNB" evidence="7">
    <location>
        <begin position="240"/>
        <end position="302"/>
    </location>
</feature>
<accession>A0ABW1KHM9</accession>
<dbReference type="NCBIfam" id="NF040570">
    <property type="entry name" value="guided_TnpB"/>
    <property type="match status" value="1"/>
</dbReference>